<dbReference type="Gene3D" id="3.40.50.12190">
    <property type="match status" value="1"/>
</dbReference>
<dbReference type="Pfam" id="PF05609">
    <property type="entry name" value="LAP1_C"/>
    <property type="match status" value="1"/>
</dbReference>
<dbReference type="InterPro" id="IPR008662">
    <property type="entry name" value="TOIP1/2"/>
</dbReference>
<comment type="similarity">
    <text evidence="2">Belongs to the TOR1AIP family.</text>
</comment>
<keyword evidence="6 10" id="KW-0472">Membrane</keyword>
<organism evidence="12 13">
    <name type="scientific">Callorhinchus milii</name>
    <name type="common">Ghost shark</name>
    <dbReference type="NCBI Taxonomy" id="7868"/>
    <lineage>
        <taxon>Eukaryota</taxon>
        <taxon>Metazoa</taxon>
        <taxon>Chordata</taxon>
        <taxon>Craniata</taxon>
        <taxon>Vertebrata</taxon>
        <taxon>Chondrichthyes</taxon>
        <taxon>Holocephali</taxon>
        <taxon>Chimaeriformes</taxon>
        <taxon>Callorhinchidae</taxon>
        <taxon>Callorhinchus</taxon>
    </lineage>
</organism>
<dbReference type="PANTHER" id="PTHR18843:SF7">
    <property type="entry name" value="LAMINA-ASSOCIATED POLYPEPTIDE 1B ISOFORM 1-RELATED"/>
    <property type="match status" value="1"/>
</dbReference>
<keyword evidence="7" id="KW-0325">Glycoprotein</keyword>
<reference evidence="13" key="3">
    <citation type="journal article" date="2014" name="Nature">
        <title>Elephant shark genome provides unique insights into gnathostome evolution.</title>
        <authorList>
            <consortium name="International Elephant Shark Genome Sequencing Consortium"/>
            <person name="Venkatesh B."/>
            <person name="Lee A.P."/>
            <person name="Ravi V."/>
            <person name="Maurya A.K."/>
            <person name="Lian M.M."/>
            <person name="Swann J.B."/>
            <person name="Ohta Y."/>
            <person name="Flajnik M.F."/>
            <person name="Sutoh Y."/>
            <person name="Kasahara M."/>
            <person name="Hoon S."/>
            <person name="Gangu V."/>
            <person name="Roy S.W."/>
            <person name="Irimia M."/>
            <person name="Korzh V."/>
            <person name="Kondrychyn I."/>
            <person name="Lim Z.W."/>
            <person name="Tay B.H."/>
            <person name="Tohari S."/>
            <person name="Kong K.W."/>
            <person name="Ho S."/>
            <person name="Lorente-Galdos B."/>
            <person name="Quilez J."/>
            <person name="Marques-Bonet T."/>
            <person name="Raney B.J."/>
            <person name="Ingham P.W."/>
            <person name="Tay A."/>
            <person name="Hillier L.W."/>
            <person name="Minx P."/>
            <person name="Boehm T."/>
            <person name="Wilson R.K."/>
            <person name="Brenner S."/>
            <person name="Warren W.C."/>
        </authorList>
    </citation>
    <scope>NUCLEOTIDE SEQUENCE [LARGE SCALE GENOMIC DNA]</scope>
</reference>
<keyword evidence="13" id="KW-1185">Reference proteome</keyword>
<dbReference type="GO" id="GO:0016020">
    <property type="term" value="C:membrane"/>
    <property type="evidence" value="ECO:0007669"/>
    <property type="project" value="TreeGrafter"/>
</dbReference>
<dbReference type="PANTHER" id="PTHR18843">
    <property type="entry name" value="TORSIN-1A-INTERACTING PROTEIN"/>
    <property type="match status" value="1"/>
</dbReference>
<dbReference type="Proteomes" id="UP000314986">
    <property type="component" value="Unassembled WGS sequence"/>
</dbReference>
<proteinExistence type="inferred from homology"/>
<evidence type="ECO:0000256" key="2">
    <source>
        <dbReference type="ARBA" id="ARBA00007860"/>
    </source>
</evidence>
<comment type="subcellular location">
    <subcellularLocation>
        <location evidence="9">Endomembrane system</location>
        <topology evidence="9">Single-pass membrane protein</topology>
    </subcellularLocation>
    <subcellularLocation>
        <location evidence="1">Nucleus envelope</location>
    </subcellularLocation>
</comment>
<reference evidence="13" key="2">
    <citation type="journal article" date="2007" name="PLoS Biol.">
        <title>Survey sequencing and comparative analysis of the elephant shark (Callorhinchus milii) genome.</title>
        <authorList>
            <person name="Venkatesh B."/>
            <person name="Kirkness E.F."/>
            <person name="Loh Y.H."/>
            <person name="Halpern A.L."/>
            <person name="Lee A.P."/>
            <person name="Johnson J."/>
            <person name="Dandona N."/>
            <person name="Viswanathan L.D."/>
            <person name="Tay A."/>
            <person name="Venter J.C."/>
            <person name="Strausberg R.L."/>
            <person name="Brenner S."/>
        </authorList>
    </citation>
    <scope>NUCLEOTIDE SEQUENCE [LARGE SCALE GENOMIC DNA]</scope>
</reference>
<dbReference type="Ensembl" id="ENSCMIT00000010386.1">
    <property type="protein sequence ID" value="ENSCMIP00000010117.1"/>
    <property type="gene ID" value="ENSCMIG00000005334.1"/>
</dbReference>
<evidence type="ECO:0000256" key="5">
    <source>
        <dbReference type="ARBA" id="ARBA00022989"/>
    </source>
</evidence>
<evidence type="ECO:0000256" key="8">
    <source>
        <dbReference type="ARBA" id="ARBA00023242"/>
    </source>
</evidence>
<evidence type="ECO:0000256" key="1">
    <source>
        <dbReference type="ARBA" id="ARBA00004259"/>
    </source>
</evidence>
<dbReference type="GO" id="GO:0005635">
    <property type="term" value="C:nuclear envelope"/>
    <property type="evidence" value="ECO:0007669"/>
    <property type="project" value="UniProtKB-SubCell"/>
</dbReference>
<evidence type="ECO:0000256" key="9">
    <source>
        <dbReference type="ARBA" id="ARBA00037847"/>
    </source>
</evidence>
<accession>A0A4W3H4M7</accession>
<evidence type="ECO:0000313" key="13">
    <source>
        <dbReference type="Proteomes" id="UP000314986"/>
    </source>
</evidence>
<dbReference type="AlphaFoldDB" id="A0A4W3H4M7"/>
<dbReference type="GeneTree" id="ENSGT00390000012166"/>
<keyword evidence="8" id="KW-0539">Nucleus</keyword>
<feature type="transmembrane region" description="Helical" evidence="10">
    <location>
        <begin position="48"/>
        <end position="69"/>
    </location>
</feature>
<evidence type="ECO:0000256" key="6">
    <source>
        <dbReference type="ARBA" id="ARBA00023136"/>
    </source>
</evidence>
<evidence type="ECO:0000256" key="4">
    <source>
        <dbReference type="ARBA" id="ARBA00022692"/>
    </source>
</evidence>
<dbReference type="OMA" id="HINANNA"/>
<dbReference type="GO" id="GO:0001671">
    <property type="term" value="F:ATPase activator activity"/>
    <property type="evidence" value="ECO:0007669"/>
    <property type="project" value="InterPro"/>
</dbReference>
<keyword evidence="3" id="KW-0597">Phosphoprotein</keyword>
<reference evidence="12" key="5">
    <citation type="submission" date="2025-09" db="UniProtKB">
        <authorList>
            <consortium name="Ensembl"/>
        </authorList>
    </citation>
    <scope>IDENTIFICATION</scope>
</reference>
<evidence type="ECO:0000256" key="3">
    <source>
        <dbReference type="ARBA" id="ARBA00022553"/>
    </source>
</evidence>
<reference evidence="13" key="1">
    <citation type="journal article" date="2006" name="Science">
        <title>Ancient noncoding elements conserved in the human genome.</title>
        <authorList>
            <person name="Venkatesh B."/>
            <person name="Kirkness E.F."/>
            <person name="Loh Y.H."/>
            <person name="Halpern A.L."/>
            <person name="Lee A.P."/>
            <person name="Johnson J."/>
            <person name="Dandona N."/>
            <person name="Viswanathan L.D."/>
            <person name="Tay A."/>
            <person name="Venter J.C."/>
            <person name="Strausberg R.L."/>
            <person name="Brenner S."/>
        </authorList>
    </citation>
    <scope>NUCLEOTIDE SEQUENCE [LARGE SCALE GENOMIC DNA]</scope>
</reference>
<dbReference type="InParanoid" id="A0A4W3H4M7"/>
<reference evidence="12" key="4">
    <citation type="submission" date="2025-08" db="UniProtKB">
        <authorList>
            <consortium name="Ensembl"/>
        </authorList>
    </citation>
    <scope>IDENTIFICATION</scope>
</reference>
<evidence type="ECO:0000313" key="12">
    <source>
        <dbReference type="Ensembl" id="ENSCMIP00000010117.1"/>
    </source>
</evidence>
<keyword evidence="5 10" id="KW-1133">Transmembrane helix</keyword>
<evidence type="ECO:0000256" key="7">
    <source>
        <dbReference type="ARBA" id="ARBA00023180"/>
    </source>
</evidence>
<feature type="domain" description="Torsin-1A-interacting protein 1/2 AAA+ activator" evidence="11">
    <location>
        <begin position="84"/>
        <end position="298"/>
    </location>
</feature>
<dbReference type="InterPro" id="IPR038599">
    <property type="entry name" value="LAP1C-like_C_sf"/>
</dbReference>
<dbReference type="InterPro" id="IPR046753">
    <property type="entry name" value="TOIP1/2_C"/>
</dbReference>
<evidence type="ECO:0000256" key="10">
    <source>
        <dbReference type="SAM" id="Phobius"/>
    </source>
</evidence>
<evidence type="ECO:0000259" key="11">
    <source>
        <dbReference type="Pfam" id="PF05609"/>
    </source>
</evidence>
<dbReference type="STRING" id="7868.ENSCMIP00000010117"/>
<protein>
    <recommendedName>
        <fullName evidence="11">Torsin-1A-interacting protein 1/2 AAA+ activator domain-containing protein</fullName>
    </recommendedName>
</protein>
<sequence length="317" mass="35216">MGSIPGQSEMLGKVPYSTLLCLPSSEAGTHLHLNLLYPSYLFKGTKSFLWKLGIPIMGLIAALVIWLYFVGNREELSSPGMEKVTESFLEMLKETQRRFPHQEPQLWARSTVLLKKHLGATTHSEPSILMFAAALDAEKTMRCLSRSIAGAYASALGSTAVEIDGSGKNLLDSDKVKMEIDQRLSSEFNEGKKAAVIHHFQDLPPPSTLLFYKYCDHENAAFKDVSLLITILLTEERLQTNMSFPAAEEKVRDFLLKRFFEAQDPGTMNMDKLSGLWSRIAHLVLLVGPEQEYEENGCKGPVSGIPNDIDGNVLHSA</sequence>
<name>A0A4W3H4M7_CALMI</name>
<keyword evidence="4 10" id="KW-0812">Transmembrane</keyword>
<dbReference type="GO" id="GO:0061024">
    <property type="term" value="P:membrane organization"/>
    <property type="evidence" value="ECO:0007669"/>
    <property type="project" value="TreeGrafter"/>
</dbReference>